<dbReference type="Proteomes" id="UP000007174">
    <property type="component" value="Unassembled WGS sequence"/>
</dbReference>
<feature type="non-terminal residue" evidence="1">
    <location>
        <position position="1"/>
    </location>
</feature>
<name>H1UYE1_COLHI</name>
<evidence type="ECO:0000313" key="1">
    <source>
        <dbReference type="EMBL" id="CCF32992.1"/>
    </source>
</evidence>
<gene>
    <name evidence="1" type="ORF">CH063_00899</name>
</gene>
<evidence type="ECO:0000313" key="2">
    <source>
        <dbReference type="Proteomes" id="UP000007174"/>
    </source>
</evidence>
<sequence>MGVRESVEQLSDDVSQKRFELCASSCPSHMWSWAKSHPGYSASRRQRTLSACSRSRPRAWRSLPDGIRTGPYLPVRFTWGKVSTDRLASDNPSLALIGYLSNAKGKQRERERWGCTHLLHPTGSPARHVSFGHLQS</sequence>
<proteinExistence type="predicted"/>
<protein>
    <submittedName>
        <fullName evidence="1">Uncharacterized protein</fullName>
    </submittedName>
</protein>
<reference evidence="2" key="1">
    <citation type="journal article" date="2012" name="Nat. Genet.">
        <title>Lifestyle transitions in plant pathogenic Colletotrichum fungi deciphered by genome and transcriptome analyses.</title>
        <authorList>
            <person name="O'Connell R.J."/>
            <person name="Thon M.R."/>
            <person name="Hacquard S."/>
            <person name="Amyotte S.G."/>
            <person name="Kleemann J."/>
            <person name="Torres M.F."/>
            <person name="Damm U."/>
            <person name="Buiate E.A."/>
            <person name="Epstein L."/>
            <person name="Alkan N."/>
            <person name="Altmueller J."/>
            <person name="Alvarado-Balderrama L."/>
            <person name="Bauser C.A."/>
            <person name="Becker C."/>
            <person name="Birren B.W."/>
            <person name="Chen Z."/>
            <person name="Choi J."/>
            <person name="Crouch J.A."/>
            <person name="Duvick J.P."/>
            <person name="Farman M.A."/>
            <person name="Gan P."/>
            <person name="Heiman D."/>
            <person name="Henrissat B."/>
            <person name="Howard R.J."/>
            <person name="Kabbage M."/>
            <person name="Koch C."/>
            <person name="Kracher B."/>
            <person name="Kubo Y."/>
            <person name="Law A.D."/>
            <person name="Lebrun M.-H."/>
            <person name="Lee Y.-H."/>
            <person name="Miyara I."/>
            <person name="Moore N."/>
            <person name="Neumann U."/>
            <person name="Nordstroem K."/>
            <person name="Panaccione D.G."/>
            <person name="Panstruga R."/>
            <person name="Place M."/>
            <person name="Proctor R.H."/>
            <person name="Prusky D."/>
            <person name="Rech G."/>
            <person name="Reinhardt R."/>
            <person name="Rollins J.A."/>
            <person name="Rounsley S."/>
            <person name="Schardl C.L."/>
            <person name="Schwartz D.C."/>
            <person name="Shenoy N."/>
            <person name="Shirasu K."/>
            <person name="Sikhakolli U.R."/>
            <person name="Stueber K."/>
            <person name="Sukno S.A."/>
            <person name="Sweigard J.A."/>
            <person name="Takano Y."/>
            <person name="Takahara H."/>
            <person name="Trail F."/>
            <person name="van der Does H.C."/>
            <person name="Voll L.M."/>
            <person name="Will I."/>
            <person name="Young S."/>
            <person name="Zeng Q."/>
            <person name="Zhang J."/>
            <person name="Zhou S."/>
            <person name="Dickman M.B."/>
            <person name="Schulze-Lefert P."/>
            <person name="Ver Loren van Themaat E."/>
            <person name="Ma L.-J."/>
            <person name="Vaillancourt L.J."/>
        </authorList>
    </citation>
    <scope>NUCLEOTIDE SEQUENCE [LARGE SCALE GENOMIC DNA]</scope>
    <source>
        <strain evidence="2">IMI 349063</strain>
    </source>
</reference>
<dbReference type="EMBL" id="CACQ02000602">
    <property type="protein sequence ID" value="CCF32992.1"/>
    <property type="molecule type" value="Genomic_DNA"/>
</dbReference>
<dbReference type="AlphaFoldDB" id="H1UYE1"/>
<accession>H1UYE1</accession>
<dbReference type="HOGENOM" id="CLU_1880324_0_0_1"/>
<organism evidence="1 2">
    <name type="scientific">Colletotrichum higginsianum (strain IMI 349063)</name>
    <name type="common">Crucifer anthracnose fungus</name>
    <dbReference type="NCBI Taxonomy" id="759273"/>
    <lineage>
        <taxon>Eukaryota</taxon>
        <taxon>Fungi</taxon>
        <taxon>Dikarya</taxon>
        <taxon>Ascomycota</taxon>
        <taxon>Pezizomycotina</taxon>
        <taxon>Sordariomycetes</taxon>
        <taxon>Hypocreomycetidae</taxon>
        <taxon>Glomerellales</taxon>
        <taxon>Glomerellaceae</taxon>
        <taxon>Colletotrichum</taxon>
        <taxon>Colletotrichum destructivum species complex</taxon>
    </lineage>
</organism>